<dbReference type="NCBIfam" id="NF033547">
    <property type="entry name" value="transpos_IS1595"/>
    <property type="match status" value="1"/>
</dbReference>
<dbReference type="AlphaFoldDB" id="A0A0N8GF84"/>
<evidence type="ECO:0000313" key="3">
    <source>
        <dbReference type="Proteomes" id="UP000048984"/>
    </source>
</evidence>
<dbReference type="PANTHER" id="PTHR47163:SF2">
    <property type="entry name" value="SI:DKEY-17M8.2"/>
    <property type="match status" value="1"/>
</dbReference>
<dbReference type="Proteomes" id="UP000048984">
    <property type="component" value="Unassembled WGS sequence"/>
</dbReference>
<feature type="domain" description="ISXO2-like transposase" evidence="1">
    <location>
        <begin position="127"/>
        <end position="274"/>
    </location>
</feature>
<dbReference type="Pfam" id="PF12762">
    <property type="entry name" value="DDE_Tnp_IS1595"/>
    <property type="match status" value="1"/>
</dbReference>
<dbReference type="Pfam" id="PF12760">
    <property type="entry name" value="Zn_ribbon_IS1595"/>
    <property type="match status" value="1"/>
</dbReference>
<dbReference type="PANTHER" id="PTHR47163">
    <property type="entry name" value="DDE_TNP_IS1595 DOMAIN-CONTAINING PROTEIN"/>
    <property type="match status" value="1"/>
</dbReference>
<evidence type="ECO:0000313" key="2">
    <source>
        <dbReference type="EMBL" id="KPL53609.1"/>
    </source>
</evidence>
<organism evidence="2 3">
    <name type="scientific">Prosthecodimorpha hirschii</name>
    <dbReference type="NCBI Taxonomy" id="665126"/>
    <lineage>
        <taxon>Bacteria</taxon>
        <taxon>Pseudomonadati</taxon>
        <taxon>Pseudomonadota</taxon>
        <taxon>Alphaproteobacteria</taxon>
        <taxon>Hyphomicrobiales</taxon>
        <taxon>Ancalomicrobiaceae</taxon>
        <taxon>Prosthecodimorpha</taxon>
    </lineage>
</organism>
<keyword evidence="3" id="KW-1185">Reference proteome</keyword>
<evidence type="ECO:0000259" key="1">
    <source>
        <dbReference type="SMART" id="SM01126"/>
    </source>
</evidence>
<sequence>MSVLSAPHFHNEEAAYAFVEARVWPVGPLCPHCGGFERIGKMGGKSTRLGTYKCYQCRKPFTVKVGTVFESSHVPLHIWLQAMYLVCSSKKGISANQLHRTLGVTLKTAWFMGHRIREAMRDGTLAPMGGGGGIVEADETFIGREPGKKKARAYHHKMKVLALVDRETKQARSMVVDDLKPATIVPILRENIAAEVRLATDEAGHYLVAGREFADHGVVRHGQDEHVSSADRTIHTNTIEGYFSVFKRGMKGAYQHCKKKHLHRYLAEFDFRYNNRVALGVHDAGRAENALKGIDGKRLTYRSSHEGLIA</sequence>
<name>A0A0N8GF84_9HYPH</name>
<dbReference type="RefSeq" id="WP_054359773.1">
    <property type="nucleotide sequence ID" value="NZ_LJYW01000001.1"/>
</dbReference>
<gene>
    <name evidence="2" type="ORF">ABB55_16460</name>
</gene>
<dbReference type="InterPro" id="IPR053164">
    <property type="entry name" value="IS1016-like_transposase"/>
</dbReference>
<dbReference type="SMART" id="SM01126">
    <property type="entry name" value="DDE_Tnp_IS1595"/>
    <property type="match status" value="1"/>
</dbReference>
<dbReference type="InterPro" id="IPR024445">
    <property type="entry name" value="Tnp_ISXO2-like"/>
</dbReference>
<dbReference type="STRING" id="665126.ABB55_16460"/>
<dbReference type="EMBL" id="LJYW01000001">
    <property type="protein sequence ID" value="KPL53609.1"/>
    <property type="molecule type" value="Genomic_DNA"/>
</dbReference>
<accession>A0A0N8GF84</accession>
<reference evidence="2 3" key="2">
    <citation type="submission" date="2015-10" db="EMBL/GenBank/DDBJ databases">
        <title>Draft Genome Sequence of Prosthecomicrobium hirschii ATCC 27832.</title>
        <authorList>
            <person name="Daniel J."/>
            <person name="Givan S.A."/>
            <person name="Brun Y.V."/>
            <person name="Brown P.J."/>
        </authorList>
    </citation>
    <scope>NUCLEOTIDE SEQUENCE [LARGE SCALE GENOMIC DNA]</scope>
    <source>
        <strain evidence="2 3">16</strain>
    </source>
</reference>
<dbReference type="InterPro" id="IPR024442">
    <property type="entry name" value="Transposase_Zn_ribbon"/>
</dbReference>
<protein>
    <submittedName>
        <fullName evidence="2">Transposase</fullName>
    </submittedName>
</protein>
<proteinExistence type="predicted"/>
<comment type="caution">
    <text evidence="2">The sequence shown here is derived from an EMBL/GenBank/DDBJ whole genome shotgun (WGS) entry which is preliminary data.</text>
</comment>
<reference evidence="2 3" key="1">
    <citation type="submission" date="2015-09" db="EMBL/GenBank/DDBJ databases">
        <authorList>
            <consortium name="Swine Surveillance"/>
        </authorList>
    </citation>
    <scope>NUCLEOTIDE SEQUENCE [LARGE SCALE GENOMIC DNA]</scope>
    <source>
        <strain evidence="2 3">16</strain>
    </source>
</reference>